<dbReference type="SUPFAM" id="SSF55620">
    <property type="entry name" value="Tetrahydrobiopterin biosynthesis enzymes-like"/>
    <property type="match status" value="1"/>
</dbReference>
<evidence type="ECO:0000256" key="6">
    <source>
        <dbReference type="PIRSR" id="PIRSR006113-1"/>
    </source>
</evidence>
<dbReference type="PANTHER" id="PTHR12589:SF8">
    <property type="entry name" value="6-CARBOXY-5,6,7,8-TETRAHYDROPTERIN SYNTHASE"/>
    <property type="match status" value="1"/>
</dbReference>
<dbReference type="RefSeq" id="WP_144303209.1">
    <property type="nucleotide sequence ID" value="NZ_QMIE01000009.1"/>
</dbReference>
<dbReference type="NCBIfam" id="TIGR03367">
    <property type="entry name" value="queuosine_QueD"/>
    <property type="match status" value="1"/>
</dbReference>
<keyword evidence="5 7" id="KW-0862">Zinc</keyword>
<evidence type="ECO:0000256" key="4">
    <source>
        <dbReference type="ARBA" id="ARBA00048807"/>
    </source>
</evidence>
<organism evidence="8 9">
    <name type="scientific">Oceanidesulfovibrio indonesiensis</name>
    <dbReference type="NCBI Taxonomy" id="54767"/>
    <lineage>
        <taxon>Bacteria</taxon>
        <taxon>Pseudomonadati</taxon>
        <taxon>Thermodesulfobacteriota</taxon>
        <taxon>Desulfovibrionia</taxon>
        <taxon>Desulfovibrionales</taxon>
        <taxon>Desulfovibrionaceae</taxon>
        <taxon>Oceanidesulfovibrio</taxon>
    </lineage>
</organism>
<dbReference type="PANTHER" id="PTHR12589">
    <property type="entry name" value="PYRUVOYL TETRAHYDROBIOPTERIN SYNTHASE"/>
    <property type="match status" value="1"/>
</dbReference>
<feature type="binding site" evidence="7">
    <location>
        <position position="33"/>
    </location>
    <ligand>
        <name>Zn(2+)</name>
        <dbReference type="ChEBI" id="CHEBI:29105"/>
    </ligand>
</feature>
<dbReference type="AlphaFoldDB" id="A0A7M3MEI7"/>
<reference evidence="8 9" key="1">
    <citation type="submission" date="2018-06" db="EMBL/GenBank/DDBJ databases">
        <title>Complete genome of Desulfovibrio indonesiensis P37SLT.</title>
        <authorList>
            <person name="Crispim J.S."/>
            <person name="Vidigal P.M.P."/>
            <person name="Silva L.C.F."/>
            <person name="Laguardia C.N."/>
            <person name="Araujo L.C."/>
            <person name="Dias R.S."/>
            <person name="Sousa M.P."/>
            <person name="Paula S.O."/>
            <person name="Silva C."/>
        </authorList>
    </citation>
    <scope>NUCLEOTIDE SEQUENCE [LARGE SCALE GENOMIC DNA]</scope>
    <source>
        <strain evidence="8 9">P37SLT</strain>
    </source>
</reference>
<evidence type="ECO:0000313" key="8">
    <source>
        <dbReference type="EMBL" id="TVM16868.1"/>
    </source>
</evidence>
<protein>
    <recommendedName>
        <fullName evidence="3 5">6-carboxy-5,6,7,8-tetrahydropterin synthase</fullName>
        <ecNumber evidence="5">4.-.-.-</ecNumber>
    </recommendedName>
</protein>
<feature type="binding site" evidence="7">
    <location>
        <position position="31"/>
    </location>
    <ligand>
        <name>Zn(2+)</name>
        <dbReference type="ChEBI" id="CHEBI:29105"/>
    </ligand>
</feature>
<dbReference type="GO" id="GO:0046872">
    <property type="term" value="F:metal ion binding"/>
    <property type="evidence" value="ECO:0007669"/>
    <property type="project" value="UniProtKB-KW"/>
</dbReference>
<keyword evidence="5" id="KW-0671">Queuosine biosynthesis</keyword>
<gene>
    <name evidence="8" type="primary">queD</name>
    <name evidence="8" type="ORF">DPQ33_10660</name>
</gene>
<dbReference type="PIRSF" id="PIRSF006113">
    <property type="entry name" value="PTP_synth"/>
    <property type="match status" value="1"/>
</dbReference>
<comment type="pathway">
    <text evidence="1 5">Purine metabolism; 7-cyano-7-deazaguanine biosynthesis.</text>
</comment>
<dbReference type="EC" id="4.-.-.-" evidence="5"/>
<comment type="cofactor">
    <cofactor evidence="5 7">
        <name>Zn(2+)</name>
        <dbReference type="ChEBI" id="CHEBI:29105"/>
    </cofactor>
    <text evidence="5 7">Binds 1 zinc ion per subunit.</text>
</comment>
<evidence type="ECO:0000256" key="2">
    <source>
        <dbReference type="ARBA" id="ARBA00008900"/>
    </source>
</evidence>
<dbReference type="Proteomes" id="UP000448292">
    <property type="component" value="Unassembled WGS sequence"/>
</dbReference>
<proteinExistence type="inferred from homology"/>
<feature type="active site" description="Proton acceptor" evidence="6">
    <location>
        <position position="27"/>
    </location>
</feature>
<name>A0A7M3MEI7_9BACT</name>
<accession>A0A7M3MEI7</accession>
<comment type="similarity">
    <text evidence="2 5">Belongs to the PTPS family. QueD subfamily.</text>
</comment>
<dbReference type="GO" id="GO:0008616">
    <property type="term" value="P:tRNA queuosine(34) biosynthetic process"/>
    <property type="evidence" value="ECO:0007669"/>
    <property type="project" value="UniProtKB-KW"/>
</dbReference>
<dbReference type="UniPathway" id="UPA00391"/>
<keyword evidence="5" id="KW-0456">Lyase</keyword>
<dbReference type="InterPro" id="IPR038418">
    <property type="entry name" value="6-PTP_synth/QueD_sf"/>
</dbReference>
<dbReference type="EMBL" id="QMIE01000009">
    <property type="protein sequence ID" value="TVM16868.1"/>
    <property type="molecule type" value="Genomic_DNA"/>
</dbReference>
<dbReference type="GO" id="GO:0070497">
    <property type="term" value="F:6-carboxytetrahydropterin synthase activity"/>
    <property type="evidence" value="ECO:0007669"/>
    <property type="project" value="UniProtKB-EC"/>
</dbReference>
<keyword evidence="9" id="KW-1185">Reference proteome</keyword>
<evidence type="ECO:0000256" key="5">
    <source>
        <dbReference type="PIRNR" id="PIRNR006113"/>
    </source>
</evidence>
<dbReference type="Pfam" id="PF01242">
    <property type="entry name" value="PTPS"/>
    <property type="match status" value="1"/>
</dbReference>
<dbReference type="OrthoDB" id="9804698at2"/>
<feature type="active site" description="Charge relay system" evidence="6">
    <location>
        <position position="72"/>
    </location>
</feature>
<comment type="catalytic activity">
    <reaction evidence="4 5">
        <text>7,8-dihydroneopterin 3'-triphosphate + H2O = 6-carboxy-5,6,7,8-tetrahydropterin + triphosphate + acetaldehyde + 2 H(+)</text>
        <dbReference type="Rhea" id="RHEA:27966"/>
        <dbReference type="ChEBI" id="CHEBI:15343"/>
        <dbReference type="ChEBI" id="CHEBI:15377"/>
        <dbReference type="ChEBI" id="CHEBI:15378"/>
        <dbReference type="ChEBI" id="CHEBI:18036"/>
        <dbReference type="ChEBI" id="CHEBI:58462"/>
        <dbReference type="ChEBI" id="CHEBI:61032"/>
        <dbReference type="EC" id="4.1.2.50"/>
    </reaction>
</comment>
<feature type="active site" description="Charge relay system" evidence="6">
    <location>
        <position position="116"/>
    </location>
</feature>
<sequence>MPDGRYRLTIRESFAASHCLRHYEGKCENLHGHNFEVEVAVEGTRLDPKIEFLMDFKELRTKLKEVLGPLDHAHLNEVAPFDLRNPSSENLARHIYEQLATALPGHVKLVHVSVSEKPGQTATYFPE</sequence>
<evidence type="ECO:0000313" key="9">
    <source>
        <dbReference type="Proteomes" id="UP000448292"/>
    </source>
</evidence>
<feature type="binding site" evidence="7">
    <location>
        <position position="18"/>
    </location>
    <ligand>
        <name>Zn(2+)</name>
        <dbReference type="ChEBI" id="CHEBI:29105"/>
    </ligand>
</feature>
<dbReference type="InterPro" id="IPR007115">
    <property type="entry name" value="6-PTP_synth/QueD"/>
</dbReference>
<keyword evidence="5 7" id="KW-0479">Metal-binding</keyword>
<comment type="caution">
    <text evidence="8">The sequence shown here is derived from an EMBL/GenBank/DDBJ whole genome shotgun (WGS) entry which is preliminary data.</text>
</comment>
<evidence type="ECO:0000256" key="1">
    <source>
        <dbReference type="ARBA" id="ARBA00005061"/>
    </source>
</evidence>
<evidence type="ECO:0000256" key="7">
    <source>
        <dbReference type="PIRSR" id="PIRSR006113-2"/>
    </source>
</evidence>
<evidence type="ECO:0000256" key="3">
    <source>
        <dbReference type="ARBA" id="ARBA00018141"/>
    </source>
</evidence>
<dbReference type="Gene3D" id="3.30.479.10">
    <property type="entry name" value="6-pyruvoyl tetrahydropterin synthase/QueD"/>
    <property type="match status" value="1"/>
</dbReference>